<dbReference type="Proteomes" id="UP000631114">
    <property type="component" value="Unassembled WGS sequence"/>
</dbReference>
<proteinExistence type="predicted"/>
<evidence type="ECO:0000313" key="2">
    <source>
        <dbReference type="Proteomes" id="UP000631114"/>
    </source>
</evidence>
<name>A0A835IFM6_9MAGN</name>
<organism evidence="1 2">
    <name type="scientific">Coptis chinensis</name>
    <dbReference type="NCBI Taxonomy" id="261450"/>
    <lineage>
        <taxon>Eukaryota</taxon>
        <taxon>Viridiplantae</taxon>
        <taxon>Streptophyta</taxon>
        <taxon>Embryophyta</taxon>
        <taxon>Tracheophyta</taxon>
        <taxon>Spermatophyta</taxon>
        <taxon>Magnoliopsida</taxon>
        <taxon>Ranunculales</taxon>
        <taxon>Ranunculaceae</taxon>
        <taxon>Coptidoideae</taxon>
        <taxon>Coptis</taxon>
    </lineage>
</organism>
<accession>A0A835IFM6</accession>
<protein>
    <submittedName>
        <fullName evidence="1">Uncharacterized protein</fullName>
    </submittedName>
</protein>
<keyword evidence="2" id="KW-1185">Reference proteome</keyword>
<evidence type="ECO:0000313" key="1">
    <source>
        <dbReference type="EMBL" id="KAF9615692.1"/>
    </source>
</evidence>
<dbReference type="OrthoDB" id="206053at2759"/>
<dbReference type="EMBL" id="JADFTS010000003">
    <property type="protein sequence ID" value="KAF9615692.1"/>
    <property type="molecule type" value="Genomic_DNA"/>
</dbReference>
<dbReference type="AlphaFoldDB" id="A0A835IFM6"/>
<comment type="caution">
    <text evidence="1">The sequence shown here is derived from an EMBL/GenBank/DDBJ whole genome shotgun (WGS) entry which is preliminary data.</text>
</comment>
<reference evidence="1 2" key="1">
    <citation type="submission" date="2020-10" db="EMBL/GenBank/DDBJ databases">
        <title>The Coptis chinensis genome and diversification of protoberbering-type alkaloids.</title>
        <authorList>
            <person name="Wang B."/>
            <person name="Shu S."/>
            <person name="Song C."/>
            <person name="Liu Y."/>
        </authorList>
    </citation>
    <scope>NUCLEOTIDE SEQUENCE [LARGE SCALE GENOMIC DNA]</scope>
    <source>
        <strain evidence="1">HL-2020</strain>
        <tissue evidence="1">Leaf</tissue>
    </source>
</reference>
<gene>
    <name evidence="1" type="ORF">IFM89_026074</name>
</gene>
<sequence>MVVASGIDERTLKCDGVCVASLPTTMGYNALKDFFTIMSMKPNPQCSNFACFERQKEYAAAKPARDAAAKAKMESKTSSATECAVHLDNEWNISVVDDNEVESTDVQGSSDALPVGLVRELPSADEIQKPLVGETSTSVDDLEELWRQLDALNVD</sequence>